<name>A0A2K8T7Y5_9NOSO</name>
<proteinExistence type="predicted"/>
<keyword evidence="2" id="KW-1185">Reference proteome</keyword>
<protein>
    <submittedName>
        <fullName evidence="1">Uncharacterized protein</fullName>
    </submittedName>
</protein>
<accession>A0A2K8T7Y5</accession>
<sequence>MSEVLTPFRSEVAHLGNGSCLIVQSVLLYFTINLAQQVNA</sequence>
<reference evidence="1 2" key="1">
    <citation type="submission" date="2017-11" db="EMBL/GenBank/DDBJ databases">
        <title>Complete genome of a free-living desiccation-tolerant cyanobacterium and its photosynthetic adaptation to extreme terrestrial habitat.</title>
        <authorList>
            <person name="Shang J."/>
        </authorList>
    </citation>
    <scope>NUCLEOTIDE SEQUENCE [LARGE SCALE GENOMIC DNA]</scope>
    <source>
        <strain evidence="1 2">CCNUN1</strain>
        <plasmid evidence="2">pnfsy04</plasmid>
    </source>
</reference>
<dbReference type="EMBL" id="CP024789">
    <property type="protein sequence ID" value="AUB43195.1"/>
    <property type="molecule type" value="Genomic_DNA"/>
</dbReference>
<evidence type="ECO:0000313" key="1">
    <source>
        <dbReference type="EMBL" id="AUB43195.1"/>
    </source>
</evidence>
<dbReference type="AlphaFoldDB" id="A0A2K8T7Y5"/>
<evidence type="ECO:0000313" key="2">
    <source>
        <dbReference type="Proteomes" id="UP000232003"/>
    </source>
</evidence>
<geneLocation type="plasmid" evidence="2">
    <name>pnfsy04</name>
</geneLocation>
<dbReference type="KEGG" id="nfl:COO91_09366"/>
<keyword evidence="1" id="KW-0614">Plasmid</keyword>
<organism evidence="1 2">
    <name type="scientific">Nostoc flagelliforme CCNUN1</name>
    <dbReference type="NCBI Taxonomy" id="2038116"/>
    <lineage>
        <taxon>Bacteria</taxon>
        <taxon>Bacillati</taxon>
        <taxon>Cyanobacteriota</taxon>
        <taxon>Cyanophyceae</taxon>
        <taxon>Nostocales</taxon>
        <taxon>Nostocaceae</taxon>
        <taxon>Nostoc</taxon>
    </lineage>
</organism>
<dbReference type="Proteomes" id="UP000232003">
    <property type="component" value="Plasmid pNFSY04"/>
</dbReference>
<gene>
    <name evidence="1" type="ORF">COO91_09366</name>
</gene>